<feature type="transmembrane region" description="Helical" evidence="1">
    <location>
        <begin position="106"/>
        <end position="132"/>
    </location>
</feature>
<keyword evidence="1" id="KW-0812">Transmembrane</keyword>
<comment type="caution">
    <text evidence="2">The sequence shown here is derived from an EMBL/GenBank/DDBJ whole genome shotgun (WGS) entry which is preliminary data.</text>
</comment>
<dbReference type="GO" id="GO:0005886">
    <property type="term" value="C:plasma membrane"/>
    <property type="evidence" value="ECO:0007669"/>
    <property type="project" value="UniProtKB-SubCell"/>
</dbReference>
<feature type="transmembrane region" description="Helical" evidence="1">
    <location>
        <begin position="231"/>
        <end position="250"/>
    </location>
</feature>
<keyword evidence="1" id="KW-0472">Membrane</keyword>
<reference evidence="2 3" key="1">
    <citation type="journal article" date="2017" name="ISME J.">
        <title>Energy and carbon metabolisms in a deep terrestrial subsurface fluid microbial community.</title>
        <authorList>
            <person name="Momper L."/>
            <person name="Jungbluth S.P."/>
            <person name="Lee M.D."/>
            <person name="Amend J.P."/>
        </authorList>
    </citation>
    <scope>NUCLEOTIDE SEQUENCE [LARGE SCALE GENOMIC DNA]</scope>
    <source>
        <strain evidence="2">SURF_17</strain>
    </source>
</reference>
<protein>
    <submittedName>
        <fullName evidence="2">ABC transporter permease</fullName>
    </submittedName>
</protein>
<feature type="transmembrane region" description="Helical" evidence="1">
    <location>
        <begin position="172"/>
        <end position="191"/>
    </location>
</feature>
<dbReference type="PANTHER" id="PTHR43471:SF10">
    <property type="entry name" value="SLL1107 PROTEIN"/>
    <property type="match status" value="1"/>
</dbReference>
<dbReference type="GO" id="GO:0140359">
    <property type="term" value="F:ABC-type transporter activity"/>
    <property type="evidence" value="ECO:0007669"/>
    <property type="project" value="InterPro"/>
</dbReference>
<dbReference type="AlphaFoldDB" id="A0A419EX55"/>
<organism evidence="2 3">
    <name type="scientific">Candidatus Abyssobacteria bacterium SURF_17</name>
    <dbReference type="NCBI Taxonomy" id="2093361"/>
    <lineage>
        <taxon>Bacteria</taxon>
        <taxon>Pseudomonadati</taxon>
        <taxon>Candidatus Hydrogenedentota</taxon>
        <taxon>Candidatus Abyssobacteria</taxon>
    </lineage>
</organism>
<sequence>MEAAVGFKELTIGWASLLEAIRRKDIYVMLILSGIIIAVTGIFNAFDVPELRKFMMDVSLSIINVFTVIIAVLVSARQLPYELEHRTLYPMLAKPVGRFQFLMGKFVGTMGLSSAALFMFLAVASVVFVGFGTPLGGMFFQYMYLRWVSLFLICSMTLCLSLVLTHAANVTISLLLCMGASMFTRTVIIVHDSLSPWQQKLITAAYWIFPHLDLFDVSKRVIHGWLPAPSWTLAVMTLYALIYTGIFLGLGHLRFRRLPL</sequence>
<dbReference type="Proteomes" id="UP000285961">
    <property type="component" value="Unassembled WGS sequence"/>
</dbReference>
<accession>A0A419EX55</accession>
<feature type="transmembrane region" description="Helical" evidence="1">
    <location>
        <begin position="144"/>
        <end position="165"/>
    </location>
</feature>
<keyword evidence="1" id="KW-1133">Transmembrane helix</keyword>
<name>A0A419EX55_9BACT</name>
<evidence type="ECO:0000313" key="3">
    <source>
        <dbReference type="Proteomes" id="UP000285961"/>
    </source>
</evidence>
<proteinExistence type="predicted"/>
<evidence type="ECO:0000313" key="2">
    <source>
        <dbReference type="EMBL" id="RJP69353.1"/>
    </source>
</evidence>
<feature type="transmembrane region" description="Helical" evidence="1">
    <location>
        <begin position="26"/>
        <end position="46"/>
    </location>
</feature>
<gene>
    <name evidence="2" type="ORF">C4532_11030</name>
</gene>
<dbReference type="EMBL" id="QZKI01000083">
    <property type="protein sequence ID" value="RJP69353.1"/>
    <property type="molecule type" value="Genomic_DNA"/>
</dbReference>
<dbReference type="Pfam" id="PF12679">
    <property type="entry name" value="ABC2_membrane_2"/>
    <property type="match status" value="1"/>
</dbReference>
<evidence type="ECO:0000256" key="1">
    <source>
        <dbReference type="SAM" id="Phobius"/>
    </source>
</evidence>
<feature type="transmembrane region" description="Helical" evidence="1">
    <location>
        <begin position="58"/>
        <end position="76"/>
    </location>
</feature>
<dbReference type="PANTHER" id="PTHR43471">
    <property type="entry name" value="ABC TRANSPORTER PERMEASE"/>
    <property type="match status" value="1"/>
</dbReference>